<evidence type="ECO:0000256" key="4">
    <source>
        <dbReference type="ARBA" id="ARBA00022989"/>
    </source>
</evidence>
<keyword evidence="7" id="KW-1185">Reference proteome</keyword>
<dbReference type="InterPro" id="IPR013969">
    <property type="entry name" value="Oligosacch_biosynth_Alg14"/>
</dbReference>
<dbReference type="NCBIfam" id="NF041549">
    <property type="entry name" value="PssD"/>
    <property type="match status" value="1"/>
</dbReference>
<evidence type="ECO:0008006" key="8">
    <source>
        <dbReference type="Google" id="ProtNLM"/>
    </source>
</evidence>
<evidence type="ECO:0000313" key="6">
    <source>
        <dbReference type="EMBL" id="CAH0999527.1"/>
    </source>
</evidence>
<evidence type="ECO:0000256" key="1">
    <source>
        <dbReference type="ARBA" id="ARBA00004389"/>
    </source>
</evidence>
<proteinExistence type="predicted"/>
<dbReference type="Proteomes" id="UP000837803">
    <property type="component" value="Unassembled WGS sequence"/>
</dbReference>
<reference evidence="6" key="1">
    <citation type="submission" date="2021-12" db="EMBL/GenBank/DDBJ databases">
        <authorList>
            <person name="Rodrigo-Torres L."/>
            <person name="Arahal R. D."/>
            <person name="Lucena T."/>
        </authorList>
    </citation>
    <scope>NUCLEOTIDE SEQUENCE</scope>
    <source>
        <strain evidence="6">CECT 8419</strain>
    </source>
</reference>
<gene>
    <name evidence="6" type="ORF">LEM8419_00827</name>
</gene>
<dbReference type="PANTHER" id="PTHR12154">
    <property type="entry name" value="GLYCOSYL TRANSFERASE-RELATED"/>
    <property type="match status" value="1"/>
</dbReference>
<organism evidence="6 7">
    <name type="scientific">Neolewinella maritima</name>
    <dbReference type="NCBI Taxonomy" id="1383882"/>
    <lineage>
        <taxon>Bacteria</taxon>
        <taxon>Pseudomonadati</taxon>
        <taxon>Bacteroidota</taxon>
        <taxon>Saprospiria</taxon>
        <taxon>Saprospirales</taxon>
        <taxon>Lewinellaceae</taxon>
        <taxon>Neolewinella</taxon>
    </lineage>
</organism>
<keyword evidence="2" id="KW-0812">Transmembrane</keyword>
<dbReference type="Gene3D" id="3.40.50.2000">
    <property type="entry name" value="Glycogen Phosphorylase B"/>
    <property type="match status" value="1"/>
</dbReference>
<evidence type="ECO:0000256" key="3">
    <source>
        <dbReference type="ARBA" id="ARBA00022824"/>
    </source>
</evidence>
<sequence length="170" mass="19410">MDIADRRTNTNTMKKKVIFICSNGGHLAQIRELAPLFERYDYLLVTEEAENTLPLRDKYRMRYLRGRSEGQSRNLQFYWSLIVNSVRSLKILIGHRPSVIITTGSHTAVPMCYLGKLLGARVVWILSFARINSRAFSADIVHPIADRFIVQWPAAQTLYADSVYLGGGIY</sequence>
<evidence type="ECO:0000256" key="5">
    <source>
        <dbReference type="ARBA" id="ARBA00023136"/>
    </source>
</evidence>
<accession>A0ABM9AYK8</accession>
<dbReference type="PANTHER" id="PTHR12154:SF4">
    <property type="entry name" value="UDP-N-ACETYLGLUCOSAMINE TRANSFERASE SUBUNIT ALG14 HOMOLOG"/>
    <property type="match status" value="1"/>
</dbReference>
<dbReference type="SUPFAM" id="SSF53756">
    <property type="entry name" value="UDP-Glycosyltransferase/glycogen phosphorylase"/>
    <property type="match status" value="1"/>
</dbReference>
<dbReference type="Pfam" id="PF08660">
    <property type="entry name" value="Alg14"/>
    <property type="match status" value="1"/>
</dbReference>
<comment type="subcellular location">
    <subcellularLocation>
        <location evidence="1">Endoplasmic reticulum membrane</location>
        <topology evidence="1">Single-pass membrane protein</topology>
    </subcellularLocation>
</comment>
<evidence type="ECO:0000313" key="7">
    <source>
        <dbReference type="Proteomes" id="UP000837803"/>
    </source>
</evidence>
<keyword evidence="4" id="KW-1133">Transmembrane helix</keyword>
<evidence type="ECO:0000256" key="2">
    <source>
        <dbReference type="ARBA" id="ARBA00022692"/>
    </source>
</evidence>
<name>A0ABM9AYK8_9BACT</name>
<dbReference type="EMBL" id="CAKLPZ010000001">
    <property type="protein sequence ID" value="CAH0999527.1"/>
    <property type="molecule type" value="Genomic_DNA"/>
</dbReference>
<protein>
    <recommendedName>
        <fullName evidence="8">Polysaccharide biosynthesis protein</fullName>
    </recommendedName>
</protein>
<keyword evidence="3" id="KW-0256">Endoplasmic reticulum</keyword>
<keyword evidence="5" id="KW-0472">Membrane</keyword>
<comment type="caution">
    <text evidence="6">The sequence shown here is derived from an EMBL/GenBank/DDBJ whole genome shotgun (WGS) entry which is preliminary data.</text>
</comment>